<dbReference type="InterPro" id="IPR036291">
    <property type="entry name" value="NAD(P)-bd_dom_sf"/>
</dbReference>
<dbReference type="SUPFAM" id="SSF64182">
    <property type="entry name" value="DHH phosphoesterases"/>
    <property type="match status" value="1"/>
</dbReference>
<dbReference type="PANTHER" id="PTHR47618">
    <property type="entry name" value="BIFUNCTIONAL OLIGORIBONUCLEASE AND PAP PHOSPHATASE NRNA"/>
    <property type="match status" value="1"/>
</dbReference>
<dbReference type="EMBL" id="VCYH01000013">
    <property type="protein sequence ID" value="MDN7026054.1"/>
    <property type="molecule type" value="Genomic_DNA"/>
</dbReference>
<evidence type="ECO:0000313" key="2">
    <source>
        <dbReference type="EMBL" id="MDN7026054.1"/>
    </source>
</evidence>
<dbReference type="Gene3D" id="3.40.50.720">
    <property type="entry name" value="NAD(P)-binding Rossmann-like Domain"/>
    <property type="match status" value="1"/>
</dbReference>
<organism evidence="2 3">
    <name type="scientific">Methanoculleus frigidifontis</name>
    <dbReference type="NCBI Taxonomy" id="2584085"/>
    <lineage>
        <taxon>Archaea</taxon>
        <taxon>Methanobacteriati</taxon>
        <taxon>Methanobacteriota</taxon>
        <taxon>Stenosarchaea group</taxon>
        <taxon>Methanomicrobia</taxon>
        <taxon>Methanomicrobiales</taxon>
        <taxon>Methanomicrobiaceae</taxon>
        <taxon>Methanoculleus</taxon>
    </lineage>
</organism>
<gene>
    <name evidence="2" type="ORF">FGU65_14385</name>
</gene>
<dbReference type="Pfam" id="PF02254">
    <property type="entry name" value="TrkA_N"/>
    <property type="match status" value="1"/>
</dbReference>
<name>A0ABT8MDS1_9EURY</name>
<dbReference type="PANTHER" id="PTHR47618:SF1">
    <property type="entry name" value="BIFUNCTIONAL OLIGORIBONUCLEASE AND PAP PHOSPHATASE NRNA"/>
    <property type="match status" value="1"/>
</dbReference>
<sequence>MVSLNKMRSYTIVRMPEAVQNVSKERIKYIILGCGSTGYNVAEELVQENEDLIIVDGDEKRVEDLRDRKYEALVRDIRDPHLLDGLPVPEIAFILSNDKDANIAALRSVKNRYPATYVIARAVDPVSVDMLQEEGADIVLYPQEVVAKTAIHHIRKLHSSRLAMRLYDLLAGWEGTLGIVTHINPDPDAISSAMALSMIARHASHNKLACRILYEGNIGHQENRAFINLLEIKMERLTPQVLGECDYLALVDSAAPGVNNELSRSTRVNIIVDHHKNGEPPSAIADFIDIRPGVGATASIMTQYLMELDIPVSKTVATALLYGIRADTRDFKRNVTPQDLSYAAFLLPLTDSDLLGKITSPSMSQETLDILGTAVRNRKIKSGYLFSNVGYVRNRDALPQAADLLIQLEGVNTAIVYGIGDQQIIISGRNKDIRLHLGNVMGEAFGTIGEAGGHATMAAASIPLNYFTMVKDKEELLQLIIDPVLKQFTNLVGLDGEDKDEI</sequence>
<dbReference type="SUPFAM" id="SSF51735">
    <property type="entry name" value="NAD(P)-binding Rossmann-fold domains"/>
    <property type="match status" value="1"/>
</dbReference>
<dbReference type="InterPro" id="IPR001667">
    <property type="entry name" value="DDH_dom"/>
</dbReference>
<proteinExistence type="predicted"/>
<comment type="caution">
    <text evidence="2">The sequence shown here is derived from an EMBL/GenBank/DDBJ whole genome shotgun (WGS) entry which is preliminary data.</text>
</comment>
<dbReference type="PROSITE" id="PS51201">
    <property type="entry name" value="RCK_N"/>
    <property type="match status" value="1"/>
</dbReference>
<dbReference type="InterPro" id="IPR038763">
    <property type="entry name" value="DHH_sf"/>
</dbReference>
<dbReference type="Pfam" id="PF01368">
    <property type="entry name" value="DHH"/>
    <property type="match status" value="1"/>
</dbReference>
<protein>
    <submittedName>
        <fullName evidence="2">Potassium transporter TrkA</fullName>
    </submittedName>
</protein>
<dbReference type="InterPro" id="IPR003148">
    <property type="entry name" value="RCK_N"/>
</dbReference>
<dbReference type="Gene3D" id="3.90.1640.10">
    <property type="entry name" value="inorganic pyrophosphatase (n-terminal core)"/>
    <property type="match status" value="1"/>
</dbReference>
<keyword evidence="3" id="KW-1185">Reference proteome</keyword>
<dbReference type="Pfam" id="PF02272">
    <property type="entry name" value="DHHA1"/>
    <property type="match status" value="1"/>
</dbReference>
<accession>A0ABT8MDS1</accession>
<reference evidence="2" key="1">
    <citation type="submission" date="2019-05" db="EMBL/GenBank/DDBJ databases">
        <title>Methanoculleus sp. FWC-SCC1, a methanogenic archaeon isolated from deep marine cold seep.</title>
        <authorList>
            <person name="Chen Y.-W."/>
            <person name="Chen S.-C."/>
            <person name="Teng N.-H."/>
            <person name="Lai M.-C."/>
        </authorList>
    </citation>
    <scope>NUCLEOTIDE SEQUENCE</scope>
    <source>
        <strain evidence="2">FWC-SCC1</strain>
    </source>
</reference>
<feature type="domain" description="RCK N-terminal" evidence="1">
    <location>
        <begin position="26"/>
        <end position="140"/>
    </location>
</feature>
<dbReference type="Proteomes" id="UP001168338">
    <property type="component" value="Unassembled WGS sequence"/>
</dbReference>
<dbReference type="InterPro" id="IPR003156">
    <property type="entry name" value="DHHA1_dom"/>
</dbReference>
<dbReference type="InterPro" id="IPR051319">
    <property type="entry name" value="Oligoribo/pAp-PDE_c-di-AMP_PDE"/>
</dbReference>
<evidence type="ECO:0000259" key="1">
    <source>
        <dbReference type="PROSITE" id="PS51201"/>
    </source>
</evidence>
<evidence type="ECO:0000313" key="3">
    <source>
        <dbReference type="Proteomes" id="UP001168338"/>
    </source>
</evidence>